<dbReference type="InterPro" id="IPR036739">
    <property type="entry name" value="SLC41_membr_dom_sf"/>
</dbReference>
<keyword evidence="7" id="KW-0406">Ion transport</keyword>
<keyword evidence="8 9" id="KW-0472">Membrane</keyword>
<evidence type="ECO:0000256" key="4">
    <source>
        <dbReference type="ARBA" id="ARBA00022692"/>
    </source>
</evidence>
<dbReference type="Proteomes" id="UP000278149">
    <property type="component" value="Unassembled WGS sequence"/>
</dbReference>
<feature type="transmembrane region" description="Helical" evidence="9">
    <location>
        <begin position="161"/>
        <end position="185"/>
    </location>
</feature>
<evidence type="ECO:0000256" key="3">
    <source>
        <dbReference type="ARBA" id="ARBA00022448"/>
    </source>
</evidence>
<name>A0A3R9PF51_9CREN</name>
<proteinExistence type="inferred from homology"/>
<dbReference type="SUPFAM" id="SSF161093">
    <property type="entry name" value="MgtE membrane domain-like"/>
    <property type="match status" value="2"/>
</dbReference>
<dbReference type="PANTHER" id="PTHR16228:SF7">
    <property type="entry name" value="SLC41A_MGTE INTEGRAL MEMBRANE DOMAIN-CONTAINING PROTEIN"/>
    <property type="match status" value="1"/>
</dbReference>
<dbReference type="PANTHER" id="PTHR16228">
    <property type="entry name" value="DIVALENT CATION TRANSPORTER SOLUTE CARRIER FAMILY 41"/>
    <property type="match status" value="1"/>
</dbReference>
<comment type="subcellular location">
    <subcellularLocation>
        <location evidence="1">Membrane</location>
        <topology evidence="1">Multi-pass membrane protein</topology>
    </subcellularLocation>
</comment>
<protein>
    <recommendedName>
        <fullName evidence="10">SLC41A/MgtE integral membrane domain-containing protein</fullName>
    </recommendedName>
</protein>
<evidence type="ECO:0000256" key="7">
    <source>
        <dbReference type="ARBA" id="ARBA00023065"/>
    </source>
</evidence>
<dbReference type="EMBL" id="RCOR01000002">
    <property type="protein sequence ID" value="RSN70894.1"/>
    <property type="molecule type" value="Genomic_DNA"/>
</dbReference>
<evidence type="ECO:0000256" key="8">
    <source>
        <dbReference type="ARBA" id="ARBA00023136"/>
    </source>
</evidence>
<feature type="domain" description="SLC41A/MgtE integral membrane" evidence="10">
    <location>
        <begin position="53"/>
        <end position="181"/>
    </location>
</feature>
<keyword evidence="3" id="KW-0813">Transport</keyword>
<organism evidence="11 12">
    <name type="scientific">Candidatus Korarchaeum cryptofilum</name>
    <dbReference type="NCBI Taxonomy" id="498846"/>
    <lineage>
        <taxon>Archaea</taxon>
        <taxon>Thermoproteota</taxon>
        <taxon>Candidatus Korarchaeia</taxon>
        <taxon>Candidatus Korarchaeales</taxon>
        <taxon>Candidatus Korarchaeaceae</taxon>
        <taxon>Candidatus Korarchaeum</taxon>
    </lineage>
</organism>
<reference evidence="11 12" key="1">
    <citation type="submission" date="2018-10" db="EMBL/GenBank/DDBJ databases">
        <title>Co-occurring genomic capacity for anaerobic methane metabolism and dissimilatory sulfite reduction discovered in the Korarchaeota.</title>
        <authorList>
            <person name="Mckay L.J."/>
            <person name="Dlakic M."/>
            <person name="Fields M.W."/>
            <person name="Delmont T.O."/>
            <person name="Eren A.M."/>
            <person name="Jay Z.J."/>
            <person name="Klingelsmith K.B."/>
            <person name="Rusch D.B."/>
            <person name="Inskeep W.P."/>
        </authorList>
    </citation>
    <scope>NUCLEOTIDE SEQUENCE [LARGE SCALE GENOMIC DNA]</scope>
    <source>
        <strain evidence="11 12">WS</strain>
    </source>
</reference>
<evidence type="ECO:0000256" key="5">
    <source>
        <dbReference type="ARBA" id="ARBA00022842"/>
    </source>
</evidence>
<feature type="domain" description="SLC41A/MgtE integral membrane" evidence="10">
    <location>
        <begin position="260"/>
        <end position="382"/>
    </location>
</feature>
<evidence type="ECO:0000256" key="6">
    <source>
        <dbReference type="ARBA" id="ARBA00022989"/>
    </source>
</evidence>
<dbReference type="InterPro" id="IPR045349">
    <property type="entry name" value="SLC41A1-3"/>
</dbReference>
<feature type="transmembrane region" description="Helical" evidence="9">
    <location>
        <begin position="191"/>
        <end position="212"/>
    </location>
</feature>
<keyword evidence="4 9" id="KW-0812">Transmembrane</keyword>
<evidence type="ECO:0000259" key="10">
    <source>
        <dbReference type="Pfam" id="PF01769"/>
    </source>
</evidence>
<dbReference type="Pfam" id="PF01769">
    <property type="entry name" value="MgtE"/>
    <property type="match status" value="2"/>
</dbReference>
<gene>
    <name evidence="11" type="ORF">D9Q81_00355</name>
</gene>
<feature type="transmembrane region" description="Helical" evidence="9">
    <location>
        <begin position="303"/>
        <end position="322"/>
    </location>
</feature>
<dbReference type="Gene3D" id="1.10.357.20">
    <property type="entry name" value="SLC41 divalent cation transporters, integral membrane domain"/>
    <property type="match status" value="2"/>
</dbReference>
<sequence length="386" mass="41708">MTPMLKDRERKFQILRDSMFSLSFDMGGLIAGGLLESFSGLALRTGWSIALYPIVLTGRGALNGIEAARISTGLHLGTVKPTFRGNTKYYYSILASMVTLSLLMSLLMGSLAFIFSGATLEELPIILSTAISSQTIAIILIVPATSLAGHESFKRGLDPDAVVYPISSTVADIWATISYIIALTIAFGPSIINHIIASATVIFTLLVIVIFSREEEFRRTIRESFPTVASVTLISSISGFSLSSARKRIEETPGILTIYPAIIDTLGDCGAIFGSTSTTKLFTGLMEPSLSEISSRINELAQIWVAGLIYYFLYAIIGFSVGGSLRSFAIPLLVYSILFPLISLFTFSLAIVAFRKGLNPDNFIIPLETTMTDTITTVMLSAILSV</sequence>
<comment type="caution">
    <text evidence="11">The sequence shown here is derived from an EMBL/GenBank/DDBJ whole genome shotgun (WGS) entry which is preliminary data.</text>
</comment>
<feature type="transmembrane region" description="Helical" evidence="9">
    <location>
        <begin position="20"/>
        <end position="43"/>
    </location>
</feature>
<feature type="transmembrane region" description="Helical" evidence="9">
    <location>
        <begin position="328"/>
        <end position="354"/>
    </location>
</feature>
<evidence type="ECO:0000256" key="2">
    <source>
        <dbReference type="ARBA" id="ARBA00009749"/>
    </source>
</evidence>
<feature type="transmembrane region" description="Helical" evidence="9">
    <location>
        <begin position="89"/>
        <end position="113"/>
    </location>
</feature>
<evidence type="ECO:0000256" key="9">
    <source>
        <dbReference type="SAM" id="Phobius"/>
    </source>
</evidence>
<dbReference type="AlphaFoldDB" id="A0A3R9PF51"/>
<dbReference type="GO" id="GO:0008324">
    <property type="term" value="F:monoatomic cation transmembrane transporter activity"/>
    <property type="evidence" value="ECO:0007669"/>
    <property type="project" value="InterPro"/>
</dbReference>
<dbReference type="InterPro" id="IPR006667">
    <property type="entry name" value="SLC41_membr_dom"/>
</dbReference>
<dbReference type="GO" id="GO:0016020">
    <property type="term" value="C:membrane"/>
    <property type="evidence" value="ECO:0007669"/>
    <property type="project" value="UniProtKB-SubCell"/>
</dbReference>
<accession>A0A3R9PF51</accession>
<feature type="transmembrane region" description="Helical" evidence="9">
    <location>
        <begin position="125"/>
        <end position="149"/>
    </location>
</feature>
<evidence type="ECO:0000313" key="12">
    <source>
        <dbReference type="Proteomes" id="UP000278149"/>
    </source>
</evidence>
<evidence type="ECO:0000313" key="11">
    <source>
        <dbReference type="EMBL" id="RSN70894.1"/>
    </source>
</evidence>
<keyword evidence="6 9" id="KW-1133">Transmembrane helix</keyword>
<comment type="similarity">
    <text evidence="2">Belongs to the SLC41A transporter family.</text>
</comment>
<evidence type="ECO:0000256" key="1">
    <source>
        <dbReference type="ARBA" id="ARBA00004141"/>
    </source>
</evidence>
<keyword evidence="5" id="KW-0460">Magnesium</keyword>